<evidence type="ECO:0000256" key="5">
    <source>
        <dbReference type="ARBA" id="ARBA00022801"/>
    </source>
</evidence>
<keyword evidence="5 9" id="KW-0378">Hydrolase</keyword>
<evidence type="ECO:0000256" key="7">
    <source>
        <dbReference type="SAM" id="MobiDB-lite"/>
    </source>
</evidence>
<evidence type="ECO:0000313" key="9">
    <source>
        <dbReference type="EMBL" id="JAC66228.1"/>
    </source>
</evidence>
<dbReference type="GO" id="GO:0006729">
    <property type="term" value="P:tetrahydrobiopterin biosynthetic process"/>
    <property type="evidence" value="ECO:0007669"/>
    <property type="project" value="TreeGrafter"/>
</dbReference>
<dbReference type="InterPro" id="IPR018234">
    <property type="entry name" value="GTP_CycHdrlase_I_CS"/>
</dbReference>
<dbReference type="Gene3D" id="1.10.286.10">
    <property type="match status" value="2"/>
</dbReference>
<dbReference type="GO" id="GO:0005737">
    <property type="term" value="C:cytoplasm"/>
    <property type="evidence" value="ECO:0007669"/>
    <property type="project" value="TreeGrafter"/>
</dbReference>
<dbReference type="GO" id="GO:0008270">
    <property type="term" value="F:zinc ion binding"/>
    <property type="evidence" value="ECO:0007669"/>
    <property type="project" value="TreeGrafter"/>
</dbReference>
<feature type="region of interest" description="Disordered" evidence="7">
    <location>
        <begin position="452"/>
        <end position="485"/>
    </location>
</feature>
<reference evidence="9" key="1">
    <citation type="submission" date="2014-05" db="EMBL/GenBank/DDBJ databases">
        <title>The transcriptome of the halophilic microalga Tetraselmis sp. GSL018 isolated from the Great Salt Lake, Utah.</title>
        <authorList>
            <person name="Jinkerson R.E."/>
            <person name="D'Adamo S."/>
            <person name="Posewitz M.C."/>
        </authorList>
    </citation>
    <scope>NUCLEOTIDE SEQUENCE</scope>
    <source>
        <strain evidence="9">GSL018</strain>
    </source>
</reference>
<evidence type="ECO:0000256" key="4">
    <source>
        <dbReference type="ARBA" id="ARBA00017272"/>
    </source>
</evidence>
<comment type="similarity">
    <text evidence="2">Belongs to the GTP cyclohydrolase I family.</text>
</comment>
<dbReference type="EMBL" id="GBEZ01020447">
    <property type="protein sequence ID" value="JAC66228.1"/>
    <property type="molecule type" value="Transcribed_RNA"/>
</dbReference>
<sequence length="485" mass="50820">MKSSSPCDNMLSDVRTLILGLGENPVREGLVDTPKRVASALLDMTAGFREDPGSVLRSAIFSEPDASGLVLVRDITFASVCEATLLPFTGRVHIGYIPDGGRVLGLSKLSRLTSIFARRLQTQSRLGREVLDALMEHLSPKGAAIVIEAHHHSLPVAEGPITTAAGRGCFDGASPAWNEFVGLLQLDSAHCVSVDGASDSGPSLEHLAGGGRQPRGPVTREEMHRAASSLIAAIGEDPSREGLQTTPEMYVEWLLRATEGYDAEGAAVGSKRGAGRTGRSYEDAAVFDLEVAGVLPPVTPEVLEGGGTGGAPRALPTQCVVVRMPFASQCEHHLIPFSGTVSVALLPSEAASDALPLLEAVDCEEVVRRFSRRLQVQERLTAEIADAVAEAGCGGRRLAGALVVCEAVHMCMVARGVEKPGSATVTYAARGCLADSSECMVRVLGLLSKAPQGSCAGPDPRLPSPQPSLPPPPSSRRRCCCSSAQ</sequence>
<dbReference type="InterPro" id="IPR001474">
    <property type="entry name" value="GTP_CycHdrlase_I"/>
</dbReference>
<comment type="pathway">
    <text evidence="1">Cofactor biosynthesis; 7,8-dihydroneopterin triphosphate biosynthesis; 7,8-dihydroneopterin triphosphate from GTP: step 1/1.</text>
</comment>
<evidence type="ECO:0000256" key="2">
    <source>
        <dbReference type="ARBA" id="ARBA00008085"/>
    </source>
</evidence>
<gene>
    <name evidence="9" type="primary">FOLE</name>
    <name evidence="9" type="ORF">TSPGSL018_14174</name>
</gene>
<feature type="compositionally biased region" description="Pro residues" evidence="7">
    <location>
        <begin position="460"/>
        <end position="474"/>
    </location>
</feature>
<dbReference type="InterPro" id="IPR020602">
    <property type="entry name" value="GTP_CycHdrlase_I_dom"/>
</dbReference>
<feature type="domain" description="GTP cyclohydrolase I" evidence="8">
    <location>
        <begin position="320"/>
        <end position="439"/>
    </location>
</feature>
<dbReference type="PANTHER" id="PTHR11109:SF7">
    <property type="entry name" value="GTP CYCLOHYDROLASE 1"/>
    <property type="match status" value="1"/>
</dbReference>
<feature type="domain" description="GTP cyclohydrolase I" evidence="8">
    <location>
        <begin position="13"/>
        <end position="154"/>
    </location>
</feature>
<proteinExistence type="inferred from homology"/>
<dbReference type="EC" id="3.5.4.16" evidence="3"/>
<dbReference type="SUPFAM" id="SSF55620">
    <property type="entry name" value="Tetrahydrobiopterin biosynthesis enzymes-like"/>
    <property type="match status" value="3"/>
</dbReference>
<organism evidence="9">
    <name type="scientific">Tetraselmis sp. GSL018</name>
    <dbReference type="NCBI Taxonomy" id="582737"/>
    <lineage>
        <taxon>Eukaryota</taxon>
        <taxon>Viridiplantae</taxon>
        <taxon>Chlorophyta</taxon>
        <taxon>core chlorophytes</taxon>
        <taxon>Chlorodendrophyceae</taxon>
        <taxon>Chlorodendrales</taxon>
        <taxon>Chlorodendraceae</taxon>
        <taxon>Tetraselmis</taxon>
    </lineage>
</organism>
<evidence type="ECO:0000259" key="8">
    <source>
        <dbReference type="Pfam" id="PF01227"/>
    </source>
</evidence>
<dbReference type="UniPathway" id="UPA00848">
    <property type="reaction ID" value="UER00151"/>
</dbReference>
<name>A0A061R2N2_9CHLO</name>
<dbReference type="InterPro" id="IPR043133">
    <property type="entry name" value="GTP-CH-I_C/QueF"/>
</dbReference>
<protein>
    <recommendedName>
        <fullName evidence="4">GTP cyclohydrolase 1</fullName>
        <ecNumber evidence="3">3.5.4.16</ecNumber>
    </recommendedName>
    <alternativeName>
        <fullName evidence="6">GTP cyclohydrolase I</fullName>
    </alternativeName>
</protein>
<evidence type="ECO:0000256" key="3">
    <source>
        <dbReference type="ARBA" id="ARBA00012715"/>
    </source>
</evidence>
<dbReference type="Pfam" id="PF01227">
    <property type="entry name" value="GTP_cyclohydroI"/>
    <property type="match status" value="2"/>
</dbReference>
<dbReference type="AlphaFoldDB" id="A0A061R2N2"/>
<dbReference type="GO" id="GO:0005525">
    <property type="term" value="F:GTP binding"/>
    <property type="evidence" value="ECO:0007669"/>
    <property type="project" value="TreeGrafter"/>
</dbReference>
<dbReference type="Gene3D" id="3.30.1130.10">
    <property type="match status" value="2"/>
</dbReference>
<evidence type="ECO:0000256" key="1">
    <source>
        <dbReference type="ARBA" id="ARBA00005080"/>
    </source>
</evidence>
<accession>A0A061R2N2</accession>
<dbReference type="PANTHER" id="PTHR11109">
    <property type="entry name" value="GTP CYCLOHYDROLASE I"/>
    <property type="match status" value="1"/>
</dbReference>
<dbReference type="PROSITE" id="PS00860">
    <property type="entry name" value="GTP_CYCLOHYDROL_1_2"/>
    <property type="match status" value="1"/>
</dbReference>
<dbReference type="InterPro" id="IPR043134">
    <property type="entry name" value="GTP-CH-I_N"/>
</dbReference>
<dbReference type="GO" id="GO:0046654">
    <property type="term" value="P:tetrahydrofolate biosynthetic process"/>
    <property type="evidence" value="ECO:0007669"/>
    <property type="project" value="InterPro"/>
</dbReference>
<dbReference type="GO" id="GO:0003934">
    <property type="term" value="F:GTP cyclohydrolase I activity"/>
    <property type="evidence" value="ECO:0007669"/>
    <property type="project" value="UniProtKB-EC"/>
</dbReference>
<evidence type="ECO:0000256" key="6">
    <source>
        <dbReference type="ARBA" id="ARBA00030854"/>
    </source>
</evidence>